<dbReference type="Pfam" id="PF12840">
    <property type="entry name" value="HTH_20"/>
    <property type="match status" value="1"/>
</dbReference>
<evidence type="ECO:0000313" key="5">
    <source>
        <dbReference type="EMBL" id="MFD0900089.1"/>
    </source>
</evidence>
<keyword evidence="6" id="KW-1185">Reference proteome</keyword>
<keyword evidence="1" id="KW-0805">Transcription regulation</keyword>
<feature type="domain" description="HTH arsR-type" evidence="4">
    <location>
        <begin position="7"/>
        <end position="103"/>
    </location>
</feature>
<dbReference type="PROSITE" id="PS50987">
    <property type="entry name" value="HTH_ARSR_2"/>
    <property type="match status" value="1"/>
</dbReference>
<accession>A0ABW3ENG0</accession>
<organism evidence="5 6">
    <name type="scientific">Actinomadura sediminis</name>
    <dbReference type="NCBI Taxonomy" id="1038904"/>
    <lineage>
        <taxon>Bacteria</taxon>
        <taxon>Bacillati</taxon>
        <taxon>Actinomycetota</taxon>
        <taxon>Actinomycetes</taxon>
        <taxon>Streptosporangiales</taxon>
        <taxon>Thermomonosporaceae</taxon>
        <taxon>Actinomadura</taxon>
    </lineage>
</organism>
<dbReference type="InterPro" id="IPR036388">
    <property type="entry name" value="WH-like_DNA-bd_sf"/>
</dbReference>
<evidence type="ECO:0000259" key="4">
    <source>
        <dbReference type="PROSITE" id="PS50987"/>
    </source>
</evidence>
<dbReference type="InterPro" id="IPR001845">
    <property type="entry name" value="HTH_ArsR_DNA-bd_dom"/>
</dbReference>
<dbReference type="CDD" id="cd00090">
    <property type="entry name" value="HTH_ARSR"/>
    <property type="match status" value="1"/>
</dbReference>
<keyword evidence="3" id="KW-0804">Transcription</keyword>
<dbReference type="PRINTS" id="PR00778">
    <property type="entry name" value="HTHARSR"/>
</dbReference>
<dbReference type="PANTHER" id="PTHR43132">
    <property type="entry name" value="ARSENICAL RESISTANCE OPERON REPRESSOR ARSR-RELATED"/>
    <property type="match status" value="1"/>
</dbReference>
<proteinExistence type="predicted"/>
<reference evidence="6" key="1">
    <citation type="journal article" date="2019" name="Int. J. Syst. Evol. Microbiol.">
        <title>The Global Catalogue of Microorganisms (GCM) 10K type strain sequencing project: providing services to taxonomists for standard genome sequencing and annotation.</title>
        <authorList>
            <consortium name="The Broad Institute Genomics Platform"/>
            <consortium name="The Broad Institute Genome Sequencing Center for Infectious Disease"/>
            <person name="Wu L."/>
            <person name="Ma J."/>
        </authorList>
    </citation>
    <scope>NUCLEOTIDE SEQUENCE [LARGE SCALE GENOMIC DNA]</scope>
    <source>
        <strain evidence="6">JCM 31202</strain>
    </source>
</reference>
<dbReference type="NCBIfam" id="NF033788">
    <property type="entry name" value="HTH_metalloreg"/>
    <property type="match status" value="1"/>
</dbReference>
<comment type="caution">
    <text evidence="5">The sequence shown here is derived from an EMBL/GenBank/DDBJ whole genome shotgun (WGS) entry which is preliminary data.</text>
</comment>
<dbReference type="InterPro" id="IPR051011">
    <property type="entry name" value="Metal_resp_trans_reg"/>
</dbReference>
<dbReference type="InterPro" id="IPR011991">
    <property type="entry name" value="ArsR-like_HTH"/>
</dbReference>
<gene>
    <name evidence="5" type="ORF">ACFQ11_06765</name>
</gene>
<dbReference type="Gene3D" id="1.10.10.10">
    <property type="entry name" value="Winged helix-like DNA-binding domain superfamily/Winged helix DNA-binding domain"/>
    <property type="match status" value="1"/>
</dbReference>
<name>A0ABW3ENG0_9ACTN</name>
<dbReference type="PANTHER" id="PTHR43132:SF2">
    <property type="entry name" value="ARSENICAL RESISTANCE OPERON REPRESSOR ARSR-RELATED"/>
    <property type="match status" value="1"/>
</dbReference>
<dbReference type="Proteomes" id="UP001596972">
    <property type="component" value="Unassembled WGS sequence"/>
</dbReference>
<keyword evidence="2" id="KW-0238">DNA-binding</keyword>
<evidence type="ECO:0000256" key="2">
    <source>
        <dbReference type="ARBA" id="ARBA00023125"/>
    </source>
</evidence>
<dbReference type="EMBL" id="JBHTJA010000008">
    <property type="protein sequence ID" value="MFD0900089.1"/>
    <property type="molecule type" value="Genomic_DNA"/>
</dbReference>
<dbReference type="InterPro" id="IPR036390">
    <property type="entry name" value="WH_DNA-bd_sf"/>
</dbReference>
<dbReference type="RefSeq" id="WP_378297014.1">
    <property type="nucleotide sequence ID" value="NZ_JBHTJA010000008.1"/>
</dbReference>
<evidence type="ECO:0000256" key="3">
    <source>
        <dbReference type="ARBA" id="ARBA00023163"/>
    </source>
</evidence>
<evidence type="ECO:0000313" key="6">
    <source>
        <dbReference type="Proteomes" id="UP001596972"/>
    </source>
</evidence>
<dbReference type="SUPFAM" id="SSF46785">
    <property type="entry name" value="Winged helix' DNA-binding domain"/>
    <property type="match status" value="1"/>
</dbReference>
<protein>
    <submittedName>
        <fullName evidence="5">ArsR/SmtB family transcription factor</fullName>
    </submittedName>
</protein>
<sequence>MSKDEGVGDLGAVLSHQLFRALSDPTRVRLIDLLAERCRACSVSELAECLDVDLSVVSRHLALLRAAGVLRAAKSGRSVLYEIQFDAVSEALRGIADTLDRARDDFARSSACASNSTADEEGRT</sequence>
<evidence type="ECO:0000256" key="1">
    <source>
        <dbReference type="ARBA" id="ARBA00023015"/>
    </source>
</evidence>
<dbReference type="SMART" id="SM00418">
    <property type="entry name" value="HTH_ARSR"/>
    <property type="match status" value="1"/>
</dbReference>